<gene>
    <name evidence="3" type="ORF">DYE49_12030</name>
    <name evidence="2" type="ORF">HNP77_001321</name>
</gene>
<dbReference type="Proteomes" id="UP000578697">
    <property type="component" value="Unassembled WGS sequence"/>
</dbReference>
<evidence type="ECO:0000313" key="3">
    <source>
        <dbReference type="EMBL" id="QOS41137.1"/>
    </source>
</evidence>
<feature type="signal peptide" evidence="1">
    <location>
        <begin position="1"/>
        <end position="21"/>
    </location>
</feature>
<sequence length="181" mass="20635">MKKLVSLMAAFFISAASSAFADSFFQLGLGLGSNYSLIEDNHELSFCYDRLYVGFKGFHTIGVFEDTDENGNKEINKNYDTYIPTVFLGFHGDTFYITAGGNLIHYLMADYNSDISLPFCYPTLSLGWDIPVIDNYPHNGIINIDMSWYYCDLGDAWSQFYKSAVMFIPKVSVGFKYRYNF</sequence>
<protein>
    <recommendedName>
        <fullName evidence="6">Outer membrane protein beta-barrel domain-containing protein</fullName>
    </recommendedName>
</protein>
<dbReference type="AlphaFoldDB" id="A0A840SHT7"/>
<organism evidence="2 4">
    <name type="scientific">Treponema rectale</name>
    <dbReference type="NCBI Taxonomy" id="744512"/>
    <lineage>
        <taxon>Bacteria</taxon>
        <taxon>Pseudomonadati</taxon>
        <taxon>Spirochaetota</taxon>
        <taxon>Spirochaetia</taxon>
        <taxon>Spirochaetales</taxon>
        <taxon>Treponemataceae</taxon>
        <taxon>Treponema</taxon>
    </lineage>
</organism>
<evidence type="ECO:0000313" key="5">
    <source>
        <dbReference type="Proteomes" id="UP000593591"/>
    </source>
</evidence>
<dbReference type="Proteomes" id="UP000593591">
    <property type="component" value="Chromosome"/>
</dbReference>
<reference evidence="2 4" key="2">
    <citation type="submission" date="2020-08" db="EMBL/GenBank/DDBJ databases">
        <title>Genomic Encyclopedia of Type Strains, Phase IV (KMG-IV): sequencing the most valuable type-strain genomes for metagenomic binning, comparative biology and taxonomic classification.</title>
        <authorList>
            <person name="Goeker M."/>
        </authorList>
    </citation>
    <scope>NUCLEOTIDE SEQUENCE [LARGE SCALE GENOMIC DNA]</scope>
    <source>
        <strain evidence="2 4">DSM 103679</strain>
    </source>
</reference>
<dbReference type="EMBL" id="JACHFR010000002">
    <property type="protein sequence ID" value="MBB5218952.1"/>
    <property type="molecule type" value="Genomic_DNA"/>
</dbReference>
<dbReference type="RefSeq" id="WP_184652390.1">
    <property type="nucleotide sequence ID" value="NZ_JACHFR010000002.1"/>
</dbReference>
<keyword evidence="1" id="KW-0732">Signal</keyword>
<reference evidence="3 5" key="1">
    <citation type="submission" date="2018-08" db="EMBL/GenBank/DDBJ databases">
        <title>The first complete genome of Treponema rectale (CHPAT), a commensal spirochete of the bovine rectum.</title>
        <authorList>
            <person name="Staton G.J."/>
            <person name="Clegg S.R."/>
            <person name="Carter S.D."/>
            <person name="Radford A.D."/>
            <person name="Darby A."/>
            <person name="Hall N."/>
            <person name="Birtles R.J."/>
            <person name="Evans N.J."/>
        </authorList>
    </citation>
    <scope>NUCLEOTIDE SEQUENCE [LARGE SCALE GENOMIC DNA]</scope>
    <source>
        <strain evidence="3 5">CHPA</strain>
    </source>
</reference>
<evidence type="ECO:0008006" key="6">
    <source>
        <dbReference type="Google" id="ProtNLM"/>
    </source>
</evidence>
<dbReference type="EMBL" id="CP031517">
    <property type="protein sequence ID" value="QOS41137.1"/>
    <property type="molecule type" value="Genomic_DNA"/>
</dbReference>
<proteinExistence type="predicted"/>
<dbReference type="KEGG" id="trc:DYE49_12030"/>
<evidence type="ECO:0000313" key="4">
    <source>
        <dbReference type="Proteomes" id="UP000578697"/>
    </source>
</evidence>
<feature type="chain" id="PRO_5036418381" description="Outer membrane protein beta-barrel domain-containing protein" evidence="1">
    <location>
        <begin position="22"/>
        <end position="181"/>
    </location>
</feature>
<evidence type="ECO:0000256" key="1">
    <source>
        <dbReference type="SAM" id="SignalP"/>
    </source>
</evidence>
<name>A0A840SHT7_9SPIR</name>
<evidence type="ECO:0000313" key="2">
    <source>
        <dbReference type="EMBL" id="MBB5218952.1"/>
    </source>
</evidence>
<accession>A0A840SHT7</accession>
<keyword evidence="4" id="KW-1185">Reference proteome</keyword>